<feature type="region of interest" description="Disordered" evidence="1">
    <location>
        <begin position="262"/>
        <end position="459"/>
    </location>
</feature>
<name>A0A388M6R7_CHABU</name>
<dbReference type="Proteomes" id="UP000265515">
    <property type="component" value="Unassembled WGS sequence"/>
</dbReference>
<evidence type="ECO:0000313" key="3">
    <source>
        <dbReference type="Proteomes" id="UP000265515"/>
    </source>
</evidence>
<sequence>MSFSVEQVTNERLMVPGGAISAIQQVQRPQLSPDLLRFAIVFSTTAIHVATEFRLTQDEATLVLAEVSVFLRVSPPGESHISVIVVFIGDITTLHPARHTEIFRQLRGWATNITTAWVRLLARSHDRLVTANDVDLQLRVSSTALESAVDAALSFRIREFDVSILDATKWAEWWHAYMALSFYLLEVVFHWAKPTDKSKEDEILDDEVELLIIQVWRTDKEGELLGILFREVRDGHLDSITDKSLMFLAQLLDDLPLEILSRSDERPGTGTLALNVGETSEETGEEKEEEGATEEEISEVDHLQYTKGEETLEEEESEVGSDDPDYHESEDTESEEASSGREEYEEGEGGSGELSGPAELRREEKEVVAQRRRAATEGKWPIEESEGPPPQLLQGDPMLNPELPQEEIERNGGATAEGSGSRRRRKSESPAQSSPRPSLRLRRDAGARASSPIIIPSSP</sequence>
<feature type="compositionally biased region" description="Acidic residues" evidence="1">
    <location>
        <begin position="279"/>
        <end position="298"/>
    </location>
</feature>
<feature type="compositionally biased region" description="Acidic residues" evidence="1">
    <location>
        <begin position="311"/>
        <end position="323"/>
    </location>
</feature>
<organism evidence="2 3">
    <name type="scientific">Chara braunii</name>
    <name type="common">Braun's stonewort</name>
    <dbReference type="NCBI Taxonomy" id="69332"/>
    <lineage>
        <taxon>Eukaryota</taxon>
        <taxon>Viridiplantae</taxon>
        <taxon>Streptophyta</taxon>
        <taxon>Charophyceae</taxon>
        <taxon>Charales</taxon>
        <taxon>Characeae</taxon>
        <taxon>Chara</taxon>
    </lineage>
</organism>
<proteinExistence type="predicted"/>
<accession>A0A388M6R7</accession>
<evidence type="ECO:0000313" key="2">
    <source>
        <dbReference type="EMBL" id="GBG90230.1"/>
    </source>
</evidence>
<reference evidence="2 3" key="1">
    <citation type="journal article" date="2018" name="Cell">
        <title>The Chara Genome: Secondary Complexity and Implications for Plant Terrestrialization.</title>
        <authorList>
            <person name="Nishiyama T."/>
            <person name="Sakayama H."/>
            <person name="Vries J.D."/>
            <person name="Buschmann H."/>
            <person name="Saint-Marcoux D."/>
            <person name="Ullrich K.K."/>
            <person name="Haas F.B."/>
            <person name="Vanderstraeten L."/>
            <person name="Becker D."/>
            <person name="Lang D."/>
            <person name="Vosolsobe S."/>
            <person name="Rombauts S."/>
            <person name="Wilhelmsson P.K.I."/>
            <person name="Janitza P."/>
            <person name="Kern R."/>
            <person name="Heyl A."/>
            <person name="Rumpler F."/>
            <person name="Villalobos L.I.A.C."/>
            <person name="Clay J.M."/>
            <person name="Skokan R."/>
            <person name="Toyoda A."/>
            <person name="Suzuki Y."/>
            <person name="Kagoshima H."/>
            <person name="Schijlen E."/>
            <person name="Tajeshwar N."/>
            <person name="Catarino B."/>
            <person name="Hetherington A.J."/>
            <person name="Saltykova A."/>
            <person name="Bonnot C."/>
            <person name="Breuninger H."/>
            <person name="Symeonidi A."/>
            <person name="Radhakrishnan G.V."/>
            <person name="Van Nieuwerburgh F."/>
            <person name="Deforce D."/>
            <person name="Chang C."/>
            <person name="Karol K.G."/>
            <person name="Hedrich R."/>
            <person name="Ulvskov P."/>
            <person name="Glockner G."/>
            <person name="Delwiche C.F."/>
            <person name="Petrasek J."/>
            <person name="Van de Peer Y."/>
            <person name="Friml J."/>
            <person name="Beilby M."/>
            <person name="Dolan L."/>
            <person name="Kohara Y."/>
            <person name="Sugano S."/>
            <person name="Fujiyama A."/>
            <person name="Delaux P.-M."/>
            <person name="Quint M."/>
            <person name="TheiBen G."/>
            <person name="Hagemann M."/>
            <person name="Harholt J."/>
            <person name="Dunand C."/>
            <person name="Zachgo S."/>
            <person name="Langdale J."/>
            <person name="Maumus F."/>
            <person name="Straeten D.V.D."/>
            <person name="Gould S.B."/>
            <person name="Rensing S.A."/>
        </authorList>
    </citation>
    <scope>NUCLEOTIDE SEQUENCE [LARGE SCALE GENOMIC DNA]</scope>
    <source>
        <strain evidence="2 3">S276</strain>
    </source>
</reference>
<protein>
    <submittedName>
        <fullName evidence="2">Uncharacterized protein</fullName>
    </submittedName>
</protein>
<dbReference type="EMBL" id="BFEA01000797">
    <property type="protein sequence ID" value="GBG90230.1"/>
    <property type="molecule type" value="Genomic_DNA"/>
</dbReference>
<gene>
    <name evidence="2" type="ORF">CBR_g50408</name>
</gene>
<keyword evidence="3" id="KW-1185">Reference proteome</keyword>
<feature type="compositionally biased region" description="Low complexity" evidence="1">
    <location>
        <begin position="450"/>
        <end position="459"/>
    </location>
</feature>
<evidence type="ECO:0000256" key="1">
    <source>
        <dbReference type="SAM" id="MobiDB-lite"/>
    </source>
</evidence>
<dbReference type="Gramene" id="GBG90230">
    <property type="protein sequence ID" value="GBG90230"/>
    <property type="gene ID" value="CBR_g50408"/>
</dbReference>
<dbReference type="AlphaFoldDB" id="A0A388M6R7"/>
<feature type="compositionally biased region" description="Basic and acidic residues" evidence="1">
    <location>
        <begin position="299"/>
        <end position="310"/>
    </location>
</feature>
<feature type="compositionally biased region" description="Basic and acidic residues" evidence="1">
    <location>
        <begin position="359"/>
        <end position="382"/>
    </location>
</feature>
<comment type="caution">
    <text evidence="2">The sequence shown here is derived from an EMBL/GenBank/DDBJ whole genome shotgun (WGS) entry which is preliminary data.</text>
</comment>